<evidence type="ECO:0000313" key="3">
    <source>
        <dbReference type="Proteomes" id="UP000821853"/>
    </source>
</evidence>
<sequence>MSTTHAPSSERTLPRYDPWQQVFHARHQRKRLPQANQPLPATPAPRKPALPKLPENDYKIIIRPRAGLRVDAWTARQLATSLQQASSISIQVFCSQVITFPQPAQNLIALSTPNEACAHALSKLTNIHLGTT</sequence>
<evidence type="ECO:0000313" key="2">
    <source>
        <dbReference type="EMBL" id="KAH9377608.1"/>
    </source>
</evidence>
<feature type="compositionally biased region" description="Polar residues" evidence="1">
    <location>
        <begin position="1"/>
        <end position="11"/>
    </location>
</feature>
<comment type="caution">
    <text evidence="2">The sequence shown here is derived from an EMBL/GenBank/DDBJ whole genome shotgun (WGS) entry which is preliminary data.</text>
</comment>
<evidence type="ECO:0000256" key="1">
    <source>
        <dbReference type="SAM" id="MobiDB-lite"/>
    </source>
</evidence>
<accession>A0A9J6GSA0</accession>
<name>A0A9J6GSA0_HAELO</name>
<keyword evidence="3" id="KW-1185">Reference proteome</keyword>
<feature type="region of interest" description="Disordered" evidence="1">
    <location>
        <begin position="1"/>
        <end position="52"/>
    </location>
</feature>
<protein>
    <submittedName>
        <fullName evidence="2">Uncharacterized protein</fullName>
    </submittedName>
</protein>
<dbReference type="EMBL" id="JABSTR010000008">
    <property type="protein sequence ID" value="KAH9377608.1"/>
    <property type="molecule type" value="Genomic_DNA"/>
</dbReference>
<gene>
    <name evidence="2" type="ORF">HPB48_011119</name>
</gene>
<dbReference type="AlphaFoldDB" id="A0A9J6GSA0"/>
<proteinExistence type="predicted"/>
<organism evidence="2 3">
    <name type="scientific">Haemaphysalis longicornis</name>
    <name type="common">Bush tick</name>
    <dbReference type="NCBI Taxonomy" id="44386"/>
    <lineage>
        <taxon>Eukaryota</taxon>
        <taxon>Metazoa</taxon>
        <taxon>Ecdysozoa</taxon>
        <taxon>Arthropoda</taxon>
        <taxon>Chelicerata</taxon>
        <taxon>Arachnida</taxon>
        <taxon>Acari</taxon>
        <taxon>Parasitiformes</taxon>
        <taxon>Ixodida</taxon>
        <taxon>Ixodoidea</taxon>
        <taxon>Ixodidae</taxon>
        <taxon>Haemaphysalinae</taxon>
        <taxon>Haemaphysalis</taxon>
    </lineage>
</organism>
<dbReference type="Proteomes" id="UP000821853">
    <property type="component" value="Unassembled WGS sequence"/>
</dbReference>
<dbReference type="VEuPathDB" id="VectorBase:HLOH_040148"/>
<reference evidence="2 3" key="1">
    <citation type="journal article" date="2020" name="Cell">
        <title>Large-Scale Comparative Analyses of Tick Genomes Elucidate Their Genetic Diversity and Vector Capacities.</title>
        <authorList>
            <consortium name="Tick Genome and Microbiome Consortium (TIGMIC)"/>
            <person name="Jia N."/>
            <person name="Wang J."/>
            <person name="Shi W."/>
            <person name="Du L."/>
            <person name="Sun Y."/>
            <person name="Zhan W."/>
            <person name="Jiang J.F."/>
            <person name="Wang Q."/>
            <person name="Zhang B."/>
            <person name="Ji P."/>
            <person name="Bell-Sakyi L."/>
            <person name="Cui X.M."/>
            <person name="Yuan T.T."/>
            <person name="Jiang B.G."/>
            <person name="Yang W.F."/>
            <person name="Lam T.T."/>
            <person name="Chang Q.C."/>
            <person name="Ding S.J."/>
            <person name="Wang X.J."/>
            <person name="Zhu J.G."/>
            <person name="Ruan X.D."/>
            <person name="Zhao L."/>
            <person name="Wei J.T."/>
            <person name="Ye R.Z."/>
            <person name="Que T.C."/>
            <person name="Du C.H."/>
            <person name="Zhou Y.H."/>
            <person name="Cheng J.X."/>
            <person name="Dai P.F."/>
            <person name="Guo W.B."/>
            <person name="Han X.H."/>
            <person name="Huang E.J."/>
            <person name="Li L.F."/>
            <person name="Wei W."/>
            <person name="Gao Y.C."/>
            <person name="Liu J.Z."/>
            <person name="Shao H.Z."/>
            <person name="Wang X."/>
            <person name="Wang C.C."/>
            <person name="Yang T.C."/>
            <person name="Huo Q.B."/>
            <person name="Li W."/>
            <person name="Chen H.Y."/>
            <person name="Chen S.E."/>
            <person name="Zhou L.G."/>
            <person name="Ni X.B."/>
            <person name="Tian J.H."/>
            <person name="Sheng Y."/>
            <person name="Liu T."/>
            <person name="Pan Y.S."/>
            <person name="Xia L.Y."/>
            <person name="Li J."/>
            <person name="Zhao F."/>
            <person name="Cao W.C."/>
        </authorList>
    </citation>
    <scope>NUCLEOTIDE SEQUENCE [LARGE SCALE GENOMIC DNA]</scope>
    <source>
        <strain evidence="2">HaeL-2018</strain>
    </source>
</reference>